<dbReference type="Proteomes" id="UP001304187">
    <property type="component" value="Segment"/>
</dbReference>
<keyword evidence="3" id="KW-1185">Reference proteome</keyword>
<organism evidence="2 3">
    <name type="scientific">Roseobacter phage CRP-171</name>
    <dbReference type="NCBI Taxonomy" id="3072846"/>
    <lineage>
        <taxon>Viruses</taxon>
        <taxon>Duplodnaviria</taxon>
        <taxon>Heunggongvirae</taxon>
        <taxon>Uroviricota</taxon>
        <taxon>Caudoviricetes</taxon>
        <taxon>Autographivirales</taxon>
        <taxon>Autographivirales incertae sedis</taxon>
        <taxon>Oceanidvirus</taxon>
        <taxon>Oceanidvirus CRP171</taxon>
    </lineage>
</organism>
<sequence length="128" mass="14694">MPDTYTLNDDSSWTVVSDDSLSFIEFGNFNPETLKPWLNQDEVESFVKNHPKLWATYASLPSQEEQDEMAASINRAKRNQLLADSDWTQMNDSPLTNELKTSWATYRQSLRDITADESWPDVTFPATP</sequence>
<proteinExistence type="predicted"/>
<dbReference type="Gene3D" id="6.10.140.1310">
    <property type="match status" value="1"/>
</dbReference>
<dbReference type="Pfam" id="PF16778">
    <property type="entry name" value="Phage_tail_APC"/>
    <property type="match status" value="1"/>
</dbReference>
<accession>A0AAX3ZVE9</accession>
<evidence type="ECO:0000313" key="3">
    <source>
        <dbReference type="Proteomes" id="UP001304187"/>
    </source>
</evidence>
<gene>
    <name evidence="2" type="ORF">CRP171_gp40</name>
</gene>
<dbReference type="EMBL" id="OR420737">
    <property type="protein sequence ID" value="WMM95079.1"/>
    <property type="molecule type" value="Genomic_DNA"/>
</dbReference>
<protein>
    <submittedName>
        <fullName evidence="2">Tail assembly chaperone protein</fullName>
    </submittedName>
</protein>
<feature type="domain" description="Phage tail assembly chaperone-like" evidence="1">
    <location>
        <begin position="74"/>
        <end position="128"/>
    </location>
</feature>
<reference evidence="2 3" key="1">
    <citation type="submission" date="2023-08" db="EMBL/GenBank/DDBJ databases">
        <authorList>
            <person name="Du S."/>
            <person name="Wu Z."/>
            <person name="Wu Y."/>
            <person name="Yang M."/>
            <person name="Shao J."/>
            <person name="Liu H."/>
            <person name="Zhao Y."/>
            <person name="Zhang Z."/>
        </authorList>
    </citation>
    <scope>NUCLEOTIDE SEQUENCE [LARGE SCALE GENOMIC DNA]</scope>
</reference>
<evidence type="ECO:0000313" key="2">
    <source>
        <dbReference type="EMBL" id="WMM95079.1"/>
    </source>
</evidence>
<name>A0AAX3ZVE9_9CAUD</name>
<evidence type="ECO:0000259" key="1">
    <source>
        <dbReference type="Pfam" id="PF16778"/>
    </source>
</evidence>
<dbReference type="InterPro" id="IPR031893">
    <property type="entry name" value="Phage_tail_APC"/>
</dbReference>